<gene>
    <name evidence="1" type="ORF">AAG570_006717</name>
</gene>
<comment type="caution">
    <text evidence="1">The sequence shown here is derived from an EMBL/GenBank/DDBJ whole genome shotgun (WGS) entry which is preliminary data.</text>
</comment>
<dbReference type="EMBL" id="JBFDAA010000002">
    <property type="protein sequence ID" value="KAL1139739.1"/>
    <property type="molecule type" value="Genomic_DNA"/>
</dbReference>
<reference evidence="1 2" key="1">
    <citation type="submission" date="2024-07" db="EMBL/GenBank/DDBJ databases">
        <title>Chromosome-level genome assembly of the water stick insect Ranatra chinensis (Heteroptera: Nepidae).</title>
        <authorList>
            <person name="Liu X."/>
        </authorList>
    </citation>
    <scope>NUCLEOTIDE SEQUENCE [LARGE SCALE GENOMIC DNA]</scope>
    <source>
        <strain evidence="1">Cailab_2021Rc</strain>
        <tissue evidence="1">Muscle</tissue>
    </source>
</reference>
<sequence>MGVLLHVRMEICGASPIQVGLGVVVDDVEVVVVVVVGLVVGLGRPWLPGLDHSDNDATDGEWLTPRFGYFKTAYAKNAAALKNWRDNSYEVFDLKEVVGTAYFDDGSIMVVMYWYGTVDVFRLSRSGSTRVQSTIPSAVPGGVFTFAGRNDRYVVFRCGGTFLCYEWHSGRLRLAGAVTPEVELFPDGSCDLKTLVESTLVIYVRSHYAIYFWSLEESRYTGFVTEVPNVSLTAYEELLYVPQNHGITAYDVKGRRRSFMSLNPFRKNVRRVDLQMNDRVILAVLNCAQGTSVLKAWDWNFGEIIEFREAVYGVFLHPNLPSVIYVKRNTSSFRIVMRCLLDFSVVWERPFPTSSSGFLFGPMAEEFVFLNSVSDRYLLCAPRNTSNWNDRILLNLKTGKRYHTNSASDEKSIVKYSNDKVIEVEIYGTPYCHGTRVIIFT</sequence>
<dbReference type="AlphaFoldDB" id="A0ABD0ZI49"/>
<name>A0ABD0ZI49_9HEMI</name>
<dbReference type="InterPro" id="IPR011047">
    <property type="entry name" value="Quinoprotein_ADH-like_sf"/>
</dbReference>
<dbReference type="SUPFAM" id="SSF50998">
    <property type="entry name" value="Quinoprotein alcohol dehydrogenase-like"/>
    <property type="match status" value="1"/>
</dbReference>
<protein>
    <submittedName>
        <fullName evidence="1">Uncharacterized protein</fullName>
    </submittedName>
</protein>
<evidence type="ECO:0000313" key="2">
    <source>
        <dbReference type="Proteomes" id="UP001558652"/>
    </source>
</evidence>
<proteinExistence type="predicted"/>
<keyword evidence="2" id="KW-1185">Reference proteome</keyword>
<evidence type="ECO:0000313" key="1">
    <source>
        <dbReference type="EMBL" id="KAL1139739.1"/>
    </source>
</evidence>
<organism evidence="1 2">
    <name type="scientific">Ranatra chinensis</name>
    <dbReference type="NCBI Taxonomy" id="642074"/>
    <lineage>
        <taxon>Eukaryota</taxon>
        <taxon>Metazoa</taxon>
        <taxon>Ecdysozoa</taxon>
        <taxon>Arthropoda</taxon>
        <taxon>Hexapoda</taxon>
        <taxon>Insecta</taxon>
        <taxon>Pterygota</taxon>
        <taxon>Neoptera</taxon>
        <taxon>Paraneoptera</taxon>
        <taxon>Hemiptera</taxon>
        <taxon>Heteroptera</taxon>
        <taxon>Panheteroptera</taxon>
        <taxon>Nepomorpha</taxon>
        <taxon>Nepidae</taxon>
        <taxon>Ranatrinae</taxon>
        <taxon>Ranatra</taxon>
    </lineage>
</organism>
<dbReference type="Proteomes" id="UP001558652">
    <property type="component" value="Unassembled WGS sequence"/>
</dbReference>
<accession>A0ABD0ZI49</accession>